<name>K0SEB5_THAOC</name>
<evidence type="ECO:0000313" key="2">
    <source>
        <dbReference type="Proteomes" id="UP000266841"/>
    </source>
</evidence>
<gene>
    <name evidence="1" type="ORF">THAOC_14784</name>
</gene>
<dbReference type="AlphaFoldDB" id="K0SEB5"/>
<reference evidence="1 2" key="1">
    <citation type="journal article" date="2012" name="Genome Biol.">
        <title>Genome and low-iron response of an oceanic diatom adapted to chronic iron limitation.</title>
        <authorList>
            <person name="Lommer M."/>
            <person name="Specht M."/>
            <person name="Roy A.S."/>
            <person name="Kraemer L."/>
            <person name="Andreson R."/>
            <person name="Gutowska M.A."/>
            <person name="Wolf J."/>
            <person name="Bergner S.V."/>
            <person name="Schilhabel M.B."/>
            <person name="Klostermeier U.C."/>
            <person name="Beiko R.G."/>
            <person name="Rosenstiel P."/>
            <person name="Hippler M."/>
            <person name="Laroche J."/>
        </authorList>
    </citation>
    <scope>NUCLEOTIDE SEQUENCE [LARGE SCALE GENOMIC DNA]</scope>
    <source>
        <strain evidence="1 2">CCMP1005</strain>
    </source>
</reference>
<sequence length="824" mass="92551">WSTRRPRPFTLANLNSSALGINSPGPFVYGHGKAEIGSTTDGIEVDEVNGEDSGDAAVDGDDGGDSSLKVGGLKVGHTTDGSSRVKYYAEKFLDRVQGKVKQEIRDRERASLTAGDLELIALIDVDRLLSESQVDVVGFLLDRLDSLTFDEFPTTIGEAIDHDRNGLPFNAQALIYSCNKGEDECNMLGGGINVNGILLRVIMNALETGMTEWLRRKGVKIDALKCLDELFHNNGMGLFLHHDGPVCDDLTAMWNEFERRYPREAATLSKEVIDRIVAMHSWPVDYKNPPPGFQSSKLLTSARIFGTNKSVDAFDYFPPGKKSEDEDGEDGMYNPNYSEKEKQLAKRKILDYVREIEKDGGVGACDKNGVAWGDGPRDRDFRLVTYLTGDEHVTFLGREHNWFVFWNYKGIYLLKLDFDGDDLIRLLIVFCPWCNMFFSKTGTDADTKLINSRLYTAESAQWACMFFDILRRPNASLVVDQSLDRPIAGHILFAVCALQIPSITGGHLCLKAGTVLTKSLIDGDVNHLGENCTRLRRSAGKTREEQYLIGKDSRRDLARLSRRKTSVTHDYFQNLSLFRRGLRGEDEEDMYAHIVSGLGENRKQKSGVVQDKKAKLQSFISYANKSDLYVDPTTTDRLYDFYENGCQNSGNVTAHKTNSVAETRRNNGTIEDLMKYRGYAWVQGSVVPGCNEAGEGYIPPEMGEDMGLLQVKDEEEMHVTYCVHPPAIRITDMVYDTVKGRFTGKAPKGNTSAQKAVRSQDYVVKTAKIQDQIKRGSGYSTLWVDMINRRKHKKTKEYLKVPKKNAVLIWLEPRPKEEDSKKKK</sequence>
<protein>
    <submittedName>
        <fullName evidence="1">Uncharacterized protein</fullName>
    </submittedName>
</protein>
<comment type="caution">
    <text evidence="1">The sequence shown here is derived from an EMBL/GenBank/DDBJ whole genome shotgun (WGS) entry which is preliminary data.</text>
</comment>
<dbReference type="Proteomes" id="UP000266841">
    <property type="component" value="Unassembled WGS sequence"/>
</dbReference>
<keyword evidence="2" id="KW-1185">Reference proteome</keyword>
<organism evidence="1 2">
    <name type="scientific">Thalassiosira oceanica</name>
    <name type="common">Marine diatom</name>
    <dbReference type="NCBI Taxonomy" id="159749"/>
    <lineage>
        <taxon>Eukaryota</taxon>
        <taxon>Sar</taxon>
        <taxon>Stramenopiles</taxon>
        <taxon>Ochrophyta</taxon>
        <taxon>Bacillariophyta</taxon>
        <taxon>Coscinodiscophyceae</taxon>
        <taxon>Thalassiosirophycidae</taxon>
        <taxon>Thalassiosirales</taxon>
        <taxon>Thalassiosiraceae</taxon>
        <taxon>Thalassiosira</taxon>
    </lineage>
</organism>
<accession>K0SEB5</accession>
<feature type="non-terminal residue" evidence="1">
    <location>
        <position position="1"/>
    </location>
</feature>
<proteinExistence type="predicted"/>
<dbReference type="EMBL" id="AGNL01017218">
    <property type="protein sequence ID" value="EJK64478.1"/>
    <property type="molecule type" value="Genomic_DNA"/>
</dbReference>
<evidence type="ECO:0000313" key="1">
    <source>
        <dbReference type="EMBL" id="EJK64478.1"/>
    </source>
</evidence>